<dbReference type="InParanoid" id="A0A136J1Q5"/>
<reference evidence="3" key="1">
    <citation type="submission" date="2016-02" db="EMBL/GenBank/DDBJ databases">
        <title>Draft genome sequence of Microdochium bolleyi, a fungal endophyte of beachgrass.</title>
        <authorList>
            <consortium name="DOE Joint Genome Institute"/>
            <person name="David A.S."/>
            <person name="May G."/>
            <person name="Haridas S."/>
            <person name="Lim J."/>
            <person name="Wang M."/>
            <person name="Labutti K."/>
            <person name="Lipzen A."/>
            <person name="Barry K."/>
            <person name="Grigoriev I.V."/>
        </authorList>
    </citation>
    <scope>NUCLEOTIDE SEQUENCE [LARGE SCALE GENOMIC DNA]</scope>
    <source>
        <strain evidence="3">J235TASD1</strain>
    </source>
</reference>
<evidence type="ECO:0000313" key="3">
    <source>
        <dbReference type="Proteomes" id="UP000070501"/>
    </source>
</evidence>
<evidence type="ECO:0000313" key="2">
    <source>
        <dbReference type="EMBL" id="KXJ90966.1"/>
    </source>
</evidence>
<proteinExistence type="predicted"/>
<feature type="chain" id="PRO_5007293414" evidence="1">
    <location>
        <begin position="23"/>
        <end position="172"/>
    </location>
</feature>
<feature type="signal peptide" evidence="1">
    <location>
        <begin position="1"/>
        <end position="22"/>
    </location>
</feature>
<dbReference type="EMBL" id="KQ964251">
    <property type="protein sequence ID" value="KXJ90966.1"/>
    <property type="molecule type" value="Genomic_DNA"/>
</dbReference>
<dbReference type="AlphaFoldDB" id="A0A136J1Q5"/>
<name>A0A136J1Q5_9PEZI</name>
<accession>A0A136J1Q5</accession>
<dbReference type="OrthoDB" id="3793724at2759"/>
<keyword evidence="3" id="KW-1185">Reference proteome</keyword>
<organism evidence="2 3">
    <name type="scientific">Microdochium bolleyi</name>
    <dbReference type="NCBI Taxonomy" id="196109"/>
    <lineage>
        <taxon>Eukaryota</taxon>
        <taxon>Fungi</taxon>
        <taxon>Dikarya</taxon>
        <taxon>Ascomycota</taxon>
        <taxon>Pezizomycotina</taxon>
        <taxon>Sordariomycetes</taxon>
        <taxon>Xylariomycetidae</taxon>
        <taxon>Xylariales</taxon>
        <taxon>Microdochiaceae</taxon>
        <taxon>Microdochium</taxon>
    </lineage>
</organism>
<gene>
    <name evidence="2" type="ORF">Micbo1qcDRAFT_204999</name>
</gene>
<protein>
    <submittedName>
        <fullName evidence="2">Uncharacterized protein</fullName>
    </submittedName>
</protein>
<sequence length="172" mass="18108">MHFTINTLTIAAALLAGPAAAGFDRQACNSFGACTVSAGCNYWPNRQDNGPQLPEYDCGTAGTINGQTTAGAVINFEKGQSAEGAQIVARADFPRCDLAQPSATATLLKSTYQGVTVYGWIEYSCTETTPIPQGCYSSLKNASQAYTCKVFKDGQACKHVNDDVVNSSSCPK</sequence>
<evidence type="ECO:0000256" key="1">
    <source>
        <dbReference type="SAM" id="SignalP"/>
    </source>
</evidence>
<dbReference type="Proteomes" id="UP000070501">
    <property type="component" value="Unassembled WGS sequence"/>
</dbReference>
<keyword evidence="1" id="KW-0732">Signal</keyword>